<organism evidence="1">
    <name type="scientific">viral metagenome</name>
    <dbReference type="NCBI Taxonomy" id="1070528"/>
    <lineage>
        <taxon>unclassified sequences</taxon>
        <taxon>metagenomes</taxon>
        <taxon>organismal metagenomes</taxon>
    </lineage>
</organism>
<protein>
    <submittedName>
        <fullName evidence="1">Uncharacterized protein</fullName>
    </submittedName>
</protein>
<accession>A0A6C0ES11</accession>
<proteinExistence type="predicted"/>
<sequence>MEPSTLNIDAETIDKMVDVILRQTNYTKEEAMCKLKESNYDCLLVIRTYFGISDKPKTNKVSSINQEIYKQLRYNLDSSMRDYKNRVQEGSARNLL</sequence>
<dbReference type="EMBL" id="MN738917">
    <property type="protein sequence ID" value="QHT31313.1"/>
    <property type="molecule type" value="Genomic_DNA"/>
</dbReference>
<dbReference type="AlphaFoldDB" id="A0A6C0ES11"/>
<evidence type="ECO:0000313" key="1">
    <source>
        <dbReference type="EMBL" id="QHT31313.1"/>
    </source>
</evidence>
<name>A0A6C0ES11_9ZZZZ</name>
<reference evidence="1" key="1">
    <citation type="journal article" date="2020" name="Nature">
        <title>Giant virus diversity and host interactions through global metagenomics.</title>
        <authorList>
            <person name="Schulz F."/>
            <person name="Roux S."/>
            <person name="Paez-Espino D."/>
            <person name="Jungbluth S."/>
            <person name="Walsh D.A."/>
            <person name="Denef V.J."/>
            <person name="McMahon K.D."/>
            <person name="Konstantinidis K.T."/>
            <person name="Eloe-Fadrosh E.A."/>
            <person name="Kyrpides N.C."/>
            <person name="Woyke T."/>
        </authorList>
    </citation>
    <scope>NUCLEOTIDE SEQUENCE</scope>
    <source>
        <strain evidence="1">GVMAG-M-3300009155-2</strain>
    </source>
</reference>